<dbReference type="AlphaFoldDB" id="A0A0P7URR4"/>
<evidence type="ECO:0000256" key="2">
    <source>
        <dbReference type="ARBA" id="ARBA00022692"/>
    </source>
</evidence>
<dbReference type="GO" id="GO:0016020">
    <property type="term" value="C:membrane"/>
    <property type="evidence" value="ECO:0007669"/>
    <property type="project" value="UniProtKB-SubCell"/>
</dbReference>
<sequence length="265" mass="29498">MGTRGDSARRAFQAPVDVHASADGQVYLFSGGPDDMLEDSSEEELNVMKLRPRGPASAKREQKRAGDILLLERDISHGDTLNTLALQYGCKVADIKRVNNLIREQDLYALKSIKIPVKKHGLLTERNSELTGIQPGMQLPLPQGSAALGPGRPHLQEYTDFLREIDRDIERLIQTTENQGDVLSDTQNEQQQHSADTTSANYGADWGIQWWNAVVVMLLIGIILPLFYVVYYKTQERQTHLNDSVMSTTFLSTSNSTGINLSTTN</sequence>
<dbReference type="CDD" id="cd00118">
    <property type="entry name" value="LysM"/>
    <property type="match status" value="1"/>
</dbReference>
<evidence type="ECO:0000256" key="4">
    <source>
        <dbReference type="ARBA" id="ARBA00023136"/>
    </source>
</evidence>
<dbReference type="InterPro" id="IPR045030">
    <property type="entry name" value="LYSM1-4"/>
</dbReference>
<accession>A0A0P7URR4</accession>
<dbReference type="PANTHER" id="PTHR20932">
    <property type="entry name" value="LYSM AND PUTATIVE PEPTIDOGLYCAN-BINDING DOMAIN-CONTAINING PROTEIN"/>
    <property type="match status" value="1"/>
</dbReference>
<evidence type="ECO:0000259" key="9">
    <source>
        <dbReference type="PROSITE" id="PS51782"/>
    </source>
</evidence>
<evidence type="ECO:0000313" key="12">
    <source>
        <dbReference type="Proteomes" id="UP000034805"/>
    </source>
</evidence>
<gene>
    <name evidence="11" type="primary">LYSMD4</name>
    <name evidence="10" type="ORF">Z043_109058</name>
</gene>
<dbReference type="InterPro" id="IPR018392">
    <property type="entry name" value="LysM"/>
</dbReference>
<name>A0A0P7URR4_SCLFO</name>
<keyword evidence="2 8" id="KW-0812">Transmembrane</keyword>
<feature type="domain" description="LysM" evidence="9">
    <location>
        <begin position="71"/>
        <end position="115"/>
    </location>
</feature>
<evidence type="ECO:0000256" key="7">
    <source>
        <dbReference type="SAM" id="MobiDB-lite"/>
    </source>
</evidence>
<dbReference type="EMBL" id="JARO02002756">
    <property type="protein sequence ID" value="KPP71982.1"/>
    <property type="molecule type" value="Genomic_DNA"/>
</dbReference>
<dbReference type="Ensembl" id="ENSSFOT00015050262.1">
    <property type="protein sequence ID" value="ENSSFOP00015062764.1"/>
    <property type="gene ID" value="ENSSFOG00015032617.1"/>
</dbReference>
<feature type="region of interest" description="Disordered" evidence="7">
    <location>
        <begin position="178"/>
        <end position="198"/>
    </location>
</feature>
<keyword evidence="3 8" id="KW-1133">Transmembrane helix</keyword>
<dbReference type="PANTHER" id="PTHR20932:SF7">
    <property type="entry name" value="AND PUTATIVE PEPTIDOGLYCAN-BINDING DOMAIN-CONTAINING PROTEIN 4-RELATED"/>
    <property type="match status" value="1"/>
</dbReference>
<dbReference type="GeneTree" id="ENSGT00940000160583"/>
<evidence type="ECO:0000313" key="13">
    <source>
        <dbReference type="Proteomes" id="UP000694397"/>
    </source>
</evidence>
<evidence type="ECO:0000256" key="8">
    <source>
        <dbReference type="SAM" id="Phobius"/>
    </source>
</evidence>
<dbReference type="Gene3D" id="3.10.350.10">
    <property type="entry name" value="LysM domain"/>
    <property type="match status" value="1"/>
</dbReference>
<evidence type="ECO:0000256" key="5">
    <source>
        <dbReference type="ARBA" id="ARBA00023180"/>
    </source>
</evidence>
<evidence type="ECO:0000256" key="3">
    <source>
        <dbReference type="ARBA" id="ARBA00022989"/>
    </source>
</evidence>
<proteinExistence type="predicted"/>
<reference evidence="11 13" key="2">
    <citation type="submission" date="2019-04" db="EMBL/GenBank/DDBJ databases">
        <authorList>
            <consortium name="Wellcome Sanger Institute Data Sharing"/>
        </authorList>
    </citation>
    <scope>NUCLEOTIDE SEQUENCE [LARGE SCALE GENOMIC DNA]</scope>
</reference>
<dbReference type="GeneID" id="108941150"/>
<dbReference type="PROSITE" id="PS51782">
    <property type="entry name" value="LYSM"/>
    <property type="match status" value="1"/>
</dbReference>
<reference evidence="10 12" key="1">
    <citation type="submission" date="2015-08" db="EMBL/GenBank/DDBJ databases">
        <title>The genome of the Asian arowana (Scleropages formosus).</title>
        <authorList>
            <person name="Tan M.H."/>
            <person name="Gan H.M."/>
            <person name="Croft L.J."/>
            <person name="Austin C.M."/>
        </authorList>
    </citation>
    <scope>NUCLEOTIDE SEQUENCE [LARGE SCALE GENOMIC DNA]</scope>
    <source>
        <strain evidence="10">Aro1</strain>
    </source>
</reference>
<organism evidence="10 12">
    <name type="scientific">Scleropages formosus</name>
    <name type="common">Asian bonytongue</name>
    <name type="synonym">Osteoglossum formosum</name>
    <dbReference type="NCBI Taxonomy" id="113540"/>
    <lineage>
        <taxon>Eukaryota</taxon>
        <taxon>Metazoa</taxon>
        <taxon>Chordata</taxon>
        <taxon>Craniata</taxon>
        <taxon>Vertebrata</taxon>
        <taxon>Euteleostomi</taxon>
        <taxon>Actinopterygii</taxon>
        <taxon>Neopterygii</taxon>
        <taxon>Teleostei</taxon>
        <taxon>Osteoglossocephala</taxon>
        <taxon>Osteoglossomorpha</taxon>
        <taxon>Osteoglossiformes</taxon>
        <taxon>Osteoglossidae</taxon>
        <taxon>Scleropages</taxon>
    </lineage>
</organism>
<dbReference type="InterPro" id="IPR036779">
    <property type="entry name" value="LysM_dom_sf"/>
</dbReference>
<dbReference type="Pfam" id="PF01476">
    <property type="entry name" value="LysM"/>
    <property type="match status" value="1"/>
</dbReference>
<dbReference type="Proteomes" id="UP000034805">
    <property type="component" value="Unassembled WGS sequence"/>
</dbReference>
<protein>
    <recommendedName>
        <fullName evidence="6">LysM and putative peptidoglycan-binding domain-containing protein 4</fullName>
    </recommendedName>
</protein>
<reference evidence="11" key="3">
    <citation type="submission" date="2025-05" db="UniProtKB">
        <authorList>
            <consortium name="Ensembl"/>
        </authorList>
    </citation>
    <scope>IDENTIFICATION</scope>
</reference>
<dbReference type="STRING" id="113540.ENSSFOP00015062764"/>
<comment type="subcellular location">
    <subcellularLocation>
        <location evidence="1">Membrane</location>
        <topology evidence="1">Single-pass membrane protein</topology>
    </subcellularLocation>
</comment>
<feature type="transmembrane region" description="Helical" evidence="8">
    <location>
        <begin position="210"/>
        <end position="231"/>
    </location>
</feature>
<dbReference type="RefSeq" id="XP_018619263.2">
    <property type="nucleotide sequence ID" value="XM_018763747.2"/>
</dbReference>
<evidence type="ECO:0000256" key="1">
    <source>
        <dbReference type="ARBA" id="ARBA00004167"/>
    </source>
</evidence>
<dbReference type="Proteomes" id="UP000694397">
    <property type="component" value="Chromosome 11"/>
</dbReference>
<keyword evidence="13" id="KW-1185">Reference proteome</keyword>
<evidence type="ECO:0000313" key="11">
    <source>
        <dbReference type="Ensembl" id="ENSSFOP00015062764.1"/>
    </source>
</evidence>
<dbReference type="SMART" id="SM00257">
    <property type="entry name" value="LysM"/>
    <property type="match status" value="1"/>
</dbReference>
<evidence type="ECO:0000313" key="10">
    <source>
        <dbReference type="EMBL" id="KPP71982.1"/>
    </source>
</evidence>
<keyword evidence="5" id="KW-0325">Glycoprotein</keyword>
<dbReference type="OrthoDB" id="538216at2759"/>
<keyword evidence="4 8" id="KW-0472">Membrane</keyword>
<evidence type="ECO:0000256" key="6">
    <source>
        <dbReference type="ARBA" id="ARBA00040995"/>
    </source>
</evidence>